<keyword evidence="3" id="KW-1185">Reference proteome</keyword>
<dbReference type="STRING" id="44941.A0A397VFJ1"/>
<dbReference type="Gene3D" id="3.40.50.300">
    <property type="entry name" value="P-loop containing nucleotide triphosphate hydrolases"/>
    <property type="match status" value="1"/>
</dbReference>
<proteinExistence type="predicted"/>
<dbReference type="GO" id="GO:0006312">
    <property type="term" value="P:mitotic recombination"/>
    <property type="evidence" value="ECO:0007669"/>
    <property type="project" value="TreeGrafter"/>
</dbReference>
<dbReference type="InterPro" id="IPR027417">
    <property type="entry name" value="P-loop_NTPase"/>
</dbReference>
<dbReference type="AlphaFoldDB" id="A0A397VFJ1"/>
<dbReference type="GO" id="GO:0003697">
    <property type="term" value="F:single-stranded DNA binding"/>
    <property type="evidence" value="ECO:0007669"/>
    <property type="project" value="TreeGrafter"/>
</dbReference>
<dbReference type="EMBL" id="QKWP01000456">
    <property type="protein sequence ID" value="RIB19739.1"/>
    <property type="molecule type" value="Genomic_DNA"/>
</dbReference>
<feature type="domain" description="Rad51-like C-terminal" evidence="1">
    <location>
        <begin position="1"/>
        <end position="25"/>
    </location>
</feature>
<evidence type="ECO:0000259" key="1">
    <source>
        <dbReference type="Pfam" id="PF08423"/>
    </source>
</evidence>
<name>A0A397VFJ1_9GLOM</name>
<evidence type="ECO:0000313" key="3">
    <source>
        <dbReference type="Proteomes" id="UP000266673"/>
    </source>
</evidence>
<dbReference type="GO" id="GO:0000150">
    <property type="term" value="F:DNA strand exchange activity"/>
    <property type="evidence" value="ECO:0007669"/>
    <property type="project" value="TreeGrafter"/>
</dbReference>
<feature type="domain" description="Rad51-like C-terminal" evidence="1">
    <location>
        <begin position="43"/>
        <end position="89"/>
    </location>
</feature>
<dbReference type="PANTHER" id="PTHR22942:SF30">
    <property type="entry name" value="MEIOTIC RECOMBINATION PROTEIN DMC1_LIM15 HOMOLOG"/>
    <property type="match status" value="1"/>
</dbReference>
<dbReference type="GO" id="GO:0008094">
    <property type="term" value="F:ATP-dependent activity, acting on DNA"/>
    <property type="evidence" value="ECO:0007669"/>
    <property type="project" value="TreeGrafter"/>
</dbReference>
<evidence type="ECO:0000313" key="2">
    <source>
        <dbReference type="EMBL" id="RIB19739.1"/>
    </source>
</evidence>
<dbReference type="PANTHER" id="PTHR22942">
    <property type="entry name" value="RECA/RAD51/RADA DNA STRAND-PAIRING FAMILY MEMBER"/>
    <property type="match status" value="1"/>
</dbReference>
<dbReference type="Proteomes" id="UP000266673">
    <property type="component" value="Unassembled WGS sequence"/>
</dbReference>
<protein>
    <recommendedName>
        <fullName evidence="1">Rad51-like C-terminal domain-containing protein</fullName>
    </recommendedName>
</protein>
<organism evidence="2 3">
    <name type="scientific">Gigaspora rosea</name>
    <dbReference type="NCBI Taxonomy" id="44941"/>
    <lineage>
        <taxon>Eukaryota</taxon>
        <taxon>Fungi</taxon>
        <taxon>Fungi incertae sedis</taxon>
        <taxon>Mucoromycota</taxon>
        <taxon>Glomeromycotina</taxon>
        <taxon>Glomeromycetes</taxon>
        <taxon>Diversisporales</taxon>
        <taxon>Gigasporaceae</taxon>
        <taxon>Gigaspora</taxon>
    </lineage>
</organism>
<dbReference type="GO" id="GO:0042148">
    <property type="term" value="P:DNA strand invasion"/>
    <property type="evidence" value="ECO:0007669"/>
    <property type="project" value="TreeGrafter"/>
</dbReference>
<dbReference type="GO" id="GO:0003690">
    <property type="term" value="F:double-stranded DNA binding"/>
    <property type="evidence" value="ECO:0007669"/>
    <property type="project" value="TreeGrafter"/>
</dbReference>
<gene>
    <name evidence="2" type="ORF">C2G38_2181045</name>
</gene>
<dbReference type="GO" id="GO:0000730">
    <property type="term" value="P:DNA recombinase assembly"/>
    <property type="evidence" value="ECO:0007669"/>
    <property type="project" value="TreeGrafter"/>
</dbReference>
<reference evidence="2 3" key="1">
    <citation type="submission" date="2018-06" db="EMBL/GenBank/DDBJ databases">
        <title>Comparative genomics reveals the genomic features of Rhizophagus irregularis, R. cerebriforme, R. diaphanum and Gigaspora rosea, and their symbiotic lifestyle signature.</title>
        <authorList>
            <person name="Morin E."/>
            <person name="San Clemente H."/>
            <person name="Chen E.C.H."/>
            <person name="De La Providencia I."/>
            <person name="Hainaut M."/>
            <person name="Kuo A."/>
            <person name="Kohler A."/>
            <person name="Murat C."/>
            <person name="Tang N."/>
            <person name="Roy S."/>
            <person name="Loubradou J."/>
            <person name="Henrissat B."/>
            <person name="Grigoriev I.V."/>
            <person name="Corradi N."/>
            <person name="Roux C."/>
            <person name="Martin F.M."/>
        </authorList>
    </citation>
    <scope>NUCLEOTIDE SEQUENCE [LARGE SCALE GENOMIC DNA]</scope>
    <source>
        <strain evidence="2 3">DAOM 194757</strain>
    </source>
</reference>
<dbReference type="InterPro" id="IPR013632">
    <property type="entry name" value="Rad51_C"/>
</dbReference>
<sequence length="113" mass="12437">MTESRFGLLIVDSVTSLYRTDYFGEFGQVVCCDAEKHEKSLSVGNIIAHASTTRLSLRKGKGDNRVNIEKFDILNEATFAIEESGVNDPNINVVFRNGGNPDGTILREGGRRS</sequence>
<comment type="caution">
    <text evidence="2">The sequence shown here is derived from an EMBL/GenBank/DDBJ whole genome shotgun (WGS) entry which is preliminary data.</text>
</comment>
<accession>A0A397VFJ1</accession>
<dbReference type="Pfam" id="PF08423">
    <property type="entry name" value="Rad51"/>
    <property type="match status" value="2"/>
</dbReference>
<dbReference type="OrthoDB" id="2393554at2759"/>